<dbReference type="PRINTS" id="PR00301">
    <property type="entry name" value="HEATSHOCK70"/>
</dbReference>
<dbReference type="Gene3D" id="2.60.120.430">
    <property type="entry name" value="Galactose-binding lectin"/>
    <property type="match status" value="1"/>
</dbReference>
<comment type="caution">
    <text evidence="8">The sequence shown here is derived from an EMBL/GenBank/DDBJ whole genome shotgun (WGS) entry which is preliminary data.</text>
</comment>
<evidence type="ECO:0000256" key="5">
    <source>
        <dbReference type="ARBA" id="ARBA00023186"/>
    </source>
</evidence>
<feature type="compositionally biased region" description="Low complexity" evidence="6">
    <location>
        <begin position="365"/>
        <end position="390"/>
    </location>
</feature>
<keyword evidence="9" id="KW-1185">Reference proteome</keyword>
<keyword evidence="4" id="KW-0346">Stress response</keyword>
<feature type="domain" description="ExoP galactose-binding-like" evidence="7">
    <location>
        <begin position="509"/>
        <end position="664"/>
    </location>
</feature>
<evidence type="ECO:0000313" key="9">
    <source>
        <dbReference type="Proteomes" id="UP001597260"/>
    </source>
</evidence>
<gene>
    <name evidence="8" type="ORF">ACFQ4H_21020</name>
</gene>
<organism evidence="8 9">
    <name type="scientific">Micromonospora sonneratiae</name>
    <dbReference type="NCBI Taxonomy" id="1184706"/>
    <lineage>
        <taxon>Bacteria</taxon>
        <taxon>Bacillati</taxon>
        <taxon>Actinomycetota</taxon>
        <taxon>Actinomycetes</taxon>
        <taxon>Micromonosporales</taxon>
        <taxon>Micromonosporaceae</taxon>
        <taxon>Micromonospora</taxon>
    </lineage>
</organism>
<proteinExistence type="inferred from homology"/>
<dbReference type="PROSITE" id="PS00329">
    <property type="entry name" value="HSP70_2"/>
    <property type="match status" value="1"/>
</dbReference>
<dbReference type="InterPro" id="IPR043129">
    <property type="entry name" value="ATPase_NBD"/>
</dbReference>
<dbReference type="Pfam" id="PF18559">
    <property type="entry name" value="Exop_C"/>
    <property type="match status" value="1"/>
</dbReference>
<keyword evidence="5" id="KW-0143">Chaperone</keyword>
<evidence type="ECO:0000259" key="7">
    <source>
        <dbReference type="Pfam" id="PF18559"/>
    </source>
</evidence>
<evidence type="ECO:0000256" key="3">
    <source>
        <dbReference type="ARBA" id="ARBA00022840"/>
    </source>
</evidence>
<keyword evidence="3" id="KW-0067">ATP-binding</keyword>
<dbReference type="PROSITE" id="PS01036">
    <property type="entry name" value="HSP70_3"/>
    <property type="match status" value="1"/>
</dbReference>
<accession>A0ABW3YJH5</accession>
<dbReference type="EMBL" id="JBHTMP010000034">
    <property type="protein sequence ID" value="MFD1323571.1"/>
    <property type="molecule type" value="Genomic_DNA"/>
</dbReference>
<evidence type="ECO:0000256" key="4">
    <source>
        <dbReference type="ARBA" id="ARBA00023016"/>
    </source>
</evidence>
<dbReference type="Pfam" id="PF00012">
    <property type="entry name" value="HSP70"/>
    <property type="match status" value="1"/>
</dbReference>
<name>A0ABW3YJH5_9ACTN</name>
<feature type="region of interest" description="Disordered" evidence="6">
    <location>
        <begin position="353"/>
        <end position="414"/>
    </location>
</feature>
<comment type="similarity">
    <text evidence="1">Belongs to the heat shock protein 70 family.</text>
</comment>
<evidence type="ECO:0000313" key="8">
    <source>
        <dbReference type="EMBL" id="MFD1323571.1"/>
    </source>
</evidence>
<protein>
    <submittedName>
        <fullName evidence="8">Hsp70 family protein</fullName>
    </submittedName>
</protein>
<evidence type="ECO:0000256" key="2">
    <source>
        <dbReference type="ARBA" id="ARBA00022741"/>
    </source>
</evidence>
<dbReference type="InterPro" id="IPR018181">
    <property type="entry name" value="Heat_shock_70_CS"/>
</dbReference>
<evidence type="ECO:0000256" key="1">
    <source>
        <dbReference type="ARBA" id="ARBA00007381"/>
    </source>
</evidence>
<dbReference type="Proteomes" id="UP001597260">
    <property type="component" value="Unassembled WGS sequence"/>
</dbReference>
<evidence type="ECO:0000256" key="6">
    <source>
        <dbReference type="SAM" id="MobiDB-lite"/>
    </source>
</evidence>
<dbReference type="Gene3D" id="3.90.640.10">
    <property type="entry name" value="Actin, Chain A, domain 4"/>
    <property type="match status" value="1"/>
</dbReference>
<dbReference type="SUPFAM" id="SSF53067">
    <property type="entry name" value="Actin-like ATPase domain"/>
    <property type="match status" value="2"/>
</dbReference>
<dbReference type="InterPro" id="IPR013126">
    <property type="entry name" value="Hsp_70_fam"/>
</dbReference>
<sequence length="681" mass="70443">MDVSYGLGVDLGTTFTAAAVSGPEETAMVALGPNFVVPSVVHVAVDGTVTSGLAAEVAGARDPLRLCYWHKRRLGDPTPLVIGGAPYPPAALLAAQLRDVVATATRDKAAPPDSVVLTCPAVWGPYRRELFGEVPRLAGLTGVHVVTEPEAAAMHYSAERRLGTGETVAVYDLGGGTFDATILRVSRGGMEILGTPEGVEQLGGIDFDDALLAYADTQLDGAVSALDPDDSEHAALLAGIRMACVRAKEDLSVEPEVWLRISLPDGRREVRVTRAEFNDMIRPSVALTIEALRRTAASAGLQSADLSAVLLAGGSSRIPLIPQMVSDALGRPVRVSLHPKHIVALGAATAARRAVPKESTKRRSTSAASTATGVGTDVAAAQEASVSESPVIPPEPLADPAPQQAARSQPTARALHGLRRVGDRLRGTPRWLRLTVACMVLASVAVWAVTLLPQRGPAGATAEGTPTQTAGSVLPGAGTVPSESGVPTGGPGKVPGLKNMVVFDGTVGAPYQAYVSSQSDGWAPTMLGPDLSASSRTVTAAAEQGGTHLRVRWSGTAPAQFYIQSSVGRDMRAYADASTALVFDVAVRAAPTGSATIAMHCQYPCAGELALGAVLRSLSTDAQTTLRIPLRCFVERGLDLRRVDTVFLVGAGGALDVSFSNIRWVVGAADAPGALSCDSLS</sequence>
<dbReference type="PANTHER" id="PTHR45639">
    <property type="entry name" value="HSC70CB, ISOFORM G-RELATED"/>
    <property type="match status" value="1"/>
</dbReference>
<dbReference type="InterPro" id="IPR041443">
    <property type="entry name" value="Exop_C"/>
</dbReference>
<dbReference type="Gene3D" id="3.30.420.40">
    <property type="match status" value="2"/>
</dbReference>
<reference evidence="9" key="1">
    <citation type="journal article" date="2019" name="Int. J. Syst. Evol. Microbiol.">
        <title>The Global Catalogue of Microorganisms (GCM) 10K type strain sequencing project: providing services to taxonomists for standard genome sequencing and annotation.</title>
        <authorList>
            <consortium name="The Broad Institute Genomics Platform"/>
            <consortium name="The Broad Institute Genome Sequencing Center for Infectious Disease"/>
            <person name="Wu L."/>
            <person name="Ma J."/>
        </authorList>
    </citation>
    <scope>NUCLEOTIDE SEQUENCE [LARGE SCALE GENOMIC DNA]</scope>
    <source>
        <strain evidence="9">JCM 31037</strain>
    </source>
</reference>
<dbReference type="PANTHER" id="PTHR45639:SF34">
    <property type="entry name" value="CHAPERONE PROTEIN DNAK"/>
    <property type="match status" value="1"/>
</dbReference>
<keyword evidence="2" id="KW-0547">Nucleotide-binding</keyword>